<feature type="compositionally biased region" description="Low complexity" evidence="4">
    <location>
        <begin position="122"/>
        <end position="134"/>
    </location>
</feature>
<dbReference type="HOGENOM" id="CLU_1001468_0_0_1"/>
<evidence type="ECO:0000256" key="1">
    <source>
        <dbReference type="ARBA" id="ARBA00005613"/>
    </source>
</evidence>
<feature type="compositionally biased region" description="Polar residues" evidence="4">
    <location>
        <begin position="109"/>
        <end position="121"/>
    </location>
</feature>
<feature type="region of interest" description="Disordered" evidence="4">
    <location>
        <begin position="19"/>
        <end position="58"/>
    </location>
</feature>
<evidence type="ECO:0000256" key="4">
    <source>
        <dbReference type="SAM" id="MobiDB-lite"/>
    </source>
</evidence>
<dbReference type="Pfam" id="PF03226">
    <property type="entry name" value="Yippee-Mis18"/>
    <property type="match status" value="1"/>
</dbReference>
<feature type="region of interest" description="Disordered" evidence="4">
    <location>
        <begin position="87"/>
        <end position="149"/>
    </location>
</feature>
<dbReference type="KEGG" id="ndi:NDAI_0D00370"/>
<feature type="compositionally biased region" description="Acidic residues" evidence="4">
    <location>
        <begin position="135"/>
        <end position="148"/>
    </location>
</feature>
<protein>
    <recommendedName>
        <fullName evidence="5">Yippee domain-containing protein</fullName>
    </recommendedName>
</protein>
<gene>
    <name evidence="6" type="primary">NDAI0D00370</name>
    <name evidence="6" type="ordered locus">NDAI_0D00370</name>
</gene>
<keyword evidence="3" id="KW-0862">Zinc</keyword>
<dbReference type="PROSITE" id="PS51792">
    <property type="entry name" value="YIPPEE"/>
    <property type="match status" value="1"/>
</dbReference>
<evidence type="ECO:0000313" key="7">
    <source>
        <dbReference type="Proteomes" id="UP000000689"/>
    </source>
</evidence>
<dbReference type="GeneID" id="11494855"/>
<accession>G0W990</accession>
<name>G0W990_NAUDC</name>
<keyword evidence="7" id="KW-1185">Reference proteome</keyword>
<evidence type="ECO:0000259" key="5">
    <source>
        <dbReference type="PROSITE" id="PS51792"/>
    </source>
</evidence>
<evidence type="ECO:0000256" key="2">
    <source>
        <dbReference type="ARBA" id="ARBA00022723"/>
    </source>
</evidence>
<dbReference type="PANTHER" id="PTHR13848">
    <property type="entry name" value="PROTEIN YIPPEE-LIKE CG15309-RELATED"/>
    <property type="match status" value="1"/>
</dbReference>
<feature type="compositionally biased region" description="Basic residues" evidence="4">
    <location>
        <begin position="95"/>
        <end position="107"/>
    </location>
</feature>
<proteinExistence type="inferred from homology"/>
<evidence type="ECO:0000256" key="3">
    <source>
        <dbReference type="ARBA" id="ARBA00022833"/>
    </source>
</evidence>
<dbReference type="AlphaFoldDB" id="G0W990"/>
<keyword evidence="2" id="KW-0479">Metal-binding</keyword>
<organism evidence="6 7">
    <name type="scientific">Naumovozyma dairenensis (strain ATCC 10597 / BCRC 20456 / CBS 421 / NBRC 0211 / NRRL Y-12639)</name>
    <name type="common">Saccharomyces dairenensis</name>
    <dbReference type="NCBI Taxonomy" id="1071378"/>
    <lineage>
        <taxon>Eukaryota</taxon>
        <taxon>Fungi</taxon>
        <taxon>Dikarya</taxon>
        <taxon>Ascomycota</taxon>
        <taxon>Saccharomycotina</taxon>
        <taxon>Saccharomycetes</taxon>
        <taxon>Saccharomycetales</taxon>
        <taxon>Saccharomycetaceae</taxon>
        <taxon>Naumovozyma</taxon>
    </lineage>
</organism>
<dbReference type="InterPro" id="IPR034751">
    <property type="entry name" value="Yippee"/>
</dbReference>
<dbReference type="Proteomes" id="UP000000689">
    <property type="component" value="Chromosome 4"/>
</dbReference>
<sequence length="278" mass="32143">MGLRYTSYIERPSNLTFKEKKRSSYNSISNNRSRNENVGTNRSGIFSSAPSPIPPPRHLRYENGAFRIVRTPSSVVTTSLIYPHLNHESSTRSYRNGRRNHRNHQNRHTVFSPTDNDFNSIYNNQYDENGNGNENENDEYYDEDEDGEGVEHDNMLFDNRMSGITRSIAPSNGSISLKKFMTFGCRHCRTHLSSSNEIMSKDYRGKTGDAYLMDHVVNVIEGTMETRPMITGEYLVCDILCHWCKNLVGWKYIQSEMNDQKFKEGKYILELETICLCD</sequence>
<evidence type="ECO:0000313" key="6">
    <source>
        <dbReference type="EMBL" id="CCD24351.1"/>
    </source>
</evidence>
<feature type="domain" description="Yippee" evidence="5">
    <location>
        <begin position="181"/>
        <end position="278"/>
    </location>
</feature>
<dbReference type="STRING" id="1071378.G0W990"/>
<dbReference type="GO" id="GO:0046872">
    <property type="term" value="F:metal ion binding"/>
    <property type="evidence" value="ECO:0007669"/>
    <property type="project" value="UniProtKB-KW"/>
</dbReference>
<dbReference type="eggNOG" id="KOG3399">
    <property type="taxonomic scope" value="Eukaryota"/>
</dbReference>
<dbReference type="InterPro" id="IPR004910">
    <property type="entry name" value="Yippee/Mis18/Cereblon"/>
</dbReference>
<dbReference type="InterPro" id="IPR039058">
    <property type="entry name" value="Yippee_fam"/>
</dbReference>
<dbReference type="OrthoDB" id="6407410at2759"/>
<dbReference type="RefSeq" id="XP_003669594.1">
    <property type="nucleotide sequence ID" value="XM_003669546.1"/>
</dbReference>
<reference evidence="6 7" key="1">
    <citation type="journal article" date="2011" name="Proc. Natl. Acad. Sci. U.S.A.">
        <title>Evolutionary erosion of yeast sex chromosomes by mating-type switching accidents.</title>
        <authorList>
            <person name="Gordon J.L."/>
            <person name="Armisen D."/>
            <person name="Proux-Wera E."/>
            <person name="Oheigeartaigh S.S."/>
            <person name="Byrne K.P."/>
            <person name="Wolfe K.H."/>
        </authorList>
    </citation>
    <scope>NUCLEOTIDE SEQUENCE [LARGE SCALE GENOMIC DNA]</scope>
    <source>
        <strain evidence="7">ATCC 10597 / BCRC 20456 / CBS 421 / NBRC 0211 / NRRL Y-12639</strain>
    </source>
</reference>
<dbReference type="EMBL" id="HE580270">
    <property type="protein sequence ID" value="CCD24351.1"/>
    <property type="molecule type" value="Genomic_DNA"/>
</dbReference>
<comment type="similarity">
    <text evidence="1">Belongs to the yippee family.</text>
</comment>